<dbReference type="SMART" id="SM00225">
    <property type="entry name" value="BTB"/>
    <property type="match status" value="1"/>
</dbReference>
<gene>
    <name evidence="3" type="primary">Klhl13-L</name>
    <name evidence="3" type="ORF">Hamer_G006436</name>
</gene>
<reference evidence="3" key="1">
    <citation type="journal article" date="2021" name="Sci. Adv.">
        <title>The American lobster genome reveals insights on longevity, neural, and immune adaptations.</title>
        <authorList>
            <person name="Polinski J.M."/>
            <person name="Zimin A.V."/>
            <person name="Clark K.F."/>
            <person name="Kohn A.B."/>
            <person name="Sadowski N."/>
            <person name="Timp W."/>
            <person name="Ptitsyn A."/>
            <person name="Khanna P."/>
            <person name="Romanova D.Y."/>
            <person name="Williams P."/>
            <person name="Greenwood S.J."/>
            <person name="Moroz L.L."/>
            <person name="Walt D.R."/>
            <person name="Bodnar A.G."/>
        </authorList>
    </citation>
    <scope>NUCLEOTIDE SEQUENCE</scope>
    <source>
        <strain evidence="3">GMGI-L3</strain>
    </source>
</reference>
<dbReference type="InterPro" id="IPR000210">
    <property type="entry name" value="BTB/POZ_dom"/>
</dbReference>
<feature type="compositionally biased region" description="Basic residues" evidence="1">
    <location>
        <begin position="180"/>
        <end position="190"/>
    </location>
</feature>
<keyword evidence="4" id="KW-1185">Reference proteome</keyword>
<dbReference type="Proteomes" id="UP000747542">
    <property type="component" value="Unassembled WGS sequence"/>
</dbReference>
<dbReference type="InterPro" id="IPR011333">
    <property type="entry name" value="SKP1/BTB/POZ_sf"/>
</dbReference>
<comment type="caution">
    <text evidence="3">The sequence shown here is derived from an EMBL/GenBank/DDBJ whole genome shotgun (WGS) entry which is preliminary data.</text>
</comment>
<sequence length="476" mass="53741">MMDTKHFVWGAQIEDLWEVASELQENAIEVDVYLRAMGSDSCIMKDTDRNLFTSVPSDKCFKKTVTFPAHKLMLAAASPFLNKVLSEHYHEHRDTCVSITVPHVSPNALHYVIDFIYCGNLDIPMTAREQVLEAAQLLQVISLIDYIQSDNSRSVGMSEAEPAELKEKADNRINDGMKSPSRKRGRKRKLPKIPPVVNESFSVLNIHTQKKADILNESKKYGDDELGRCRRKIKNRYNSDIYEVNIPKLRRFRNKELYNTVKKKGKSAEHSSKDLNQSSKENENHHTYALNTNVCKMNENVVANVSLDKEVTTSSPSFTCTTFDLRPIKTEDLEPHLLPLPSTLPSSSVVMPHLFTSDASYLQESSRSQCLTDISCAPFIEPQDSKTRITEESFESSTLVVASSSSSSSLLLSHTRDLSVTSLPALQSLPLKQVPAVSHPQNTSDTFQDEKNEYEEEEEDGLLKWQVRSEILVITV</sequence>
<name>A0A8J5MPH6_HOMAM</name>
<dbReference type="SUPFAM" id="SSF54695">
    <property type="entry name" value="POZ domain"/>
    <property type="match status" value="1"/>
</dbReference>
<feature type="region of interest" description="Disordered" evidence="1">
    <location>
        <begin position="261"/>
        <end position="283"/>
    </location>
</feature>
<feature type="region of interest" description="Disordered" evidence="1">
    <location>
        <begin position="155"/>
        <end position="190"/>
    </location>
</feature>
<feature type="domain" description="BTB" evidence="2">
    <location>
        <begin position="47"/>
        <end position="125"/>
    </location>
</feature>
<feature type="region of interest" description="Disordered" evidence="1">
    <location>
        <begin position="435"/>
        <end position="460"/>
    </location>
</feature>
<dbReference type="AlphaFoldDB" id="A0A8J5MPH6"/>
<dbReference type="Gene3D" id="3.30.710.10">
    <property type="entry name" value="Potassium Channel Kv1.1, Chain A"/>
    <property type="match status" value="1"/>
</dbReference>
<evidence type="ECO:0000313" key="4">
    <source>
        <dbReference type="Proteomes" id="UP000747542"/>
    </source>
</evidence>
<evidence type="ECO:0000313" key="3">
    <source>
        <dbReference type="EMBL" id="KAG7159023.1"/>
    </source>
</evidence>
<dbReference type="Pfam" id="PF00651">
    <property type="entry name" value="BTB"/>
    <property type="match status" value="1"/>
</dbReference>
<protein>
    <submittedName>
        <fullName evidence="3">Kelch-like protein 13-like</fullName>
    </submittedName>
</protein>
<dbReference type="PANTHER" id="PTHR45632">
    <property type="entry name" value="LD33804P"/>
    <property type="match status" value="1"/>
</dbReference>
<feature type="compositionally biased region" description="Basic and acidic residues" evidence="1">
    <location>
        <begin position="163"/>
        <end position="175"/>
    </location>
</feature>
<evidence type="ECO:0000256" key="1">
    <source>
        <dbReference type="SAM" id="MobiDB-lite"/>
    </source>
</evidence>
<dbReference type="PROSITE" id="PS50097">
    <property type="entry name" value="BTB"/>
    <property type="match status" value="1"/>
</dbReference>
<organism evidence="3 4">
    <name type="scientific">Homarus americanus</name>
    <name type="common">American lobster</name>
    <dbReference type="NCBI Taxonomy" id="6706"/>
    <lineage>
        <taxon>Eukaryota</taxon>
        <taxon>Metazoa</taxon>
        <taxon>Ecdysozoa</taxon>
        <taxon>Arthropoda</taxon>
        <taxon>Crustacea</taxon>
        <taxon>Multicrustacea</taxon>
        <taxon>Malacostraca</taxon>
        <taxon>Eumalacostraca</taxon>
        <taxon>Eucarida</taxon>
        <taxon>Decapoda</taxon>
        <taxon>Pleocyemata</taxon>
        <taxon>Astacidea</taxon>
        <taxon>Nephropoidea</taxon>
        <taxon>Nephropidae</taxon>
        <taxon>Homarus</taxon>
    </lineage>
</organism>
<dbReference type="CDD" id="cd18186">
    <property type="entry name" value="BTB_POZ_ZBTB_KLHL-like"/>
    <property type="match status" value="1"/>
</dbReference>
<accession>A0A8J5MPH6</accession>
<dbReference type="EMBL" id="JAHLQT010034244">
    <property type="protein sequence ID" value="KAG7159023.1"/>
    <property type="molecule type" value="Genomic_DNA"/>
</dbReference>
<evidence type="ECO:0000259" key="2">
    <source>
        <dbReference type="PROSITE" id="PS50097"/>
    </source>
</evidence>
<proteinExistence type="predicted"/>